<comment type="caution">
    <text evidence="12">The sequence shown here is derived from an EMBL/GenBank/DDBJ whole genome shotgun (WGS) entry which is preliminary data.</text>
</comment>
<dbReference type="PANTHER" id="PTHR48111:SF39">
    <property type="entry name" value="TRANSCRIPTIONAL REGULATORY PROTEIN CPXR"/>
    <property type="match status" value="1"/>
</dbReference>
<evidence type="ECO:0000256" key="9">
    <source>
        <dbReference type="PROSITE-ProRule" id="PRU01091"/>
    </source>
</evidence>
<name>A0A9D7EB85_9PROT</name>
<dbReference type="InterPro" id="IPR036388">
    <property type="entry name" value="WH-like_DNA-bd_sf"/>
</dbReference>
<gene>
    <name evidence="12" type="ORF">IPH26_16290</name>
</gene>
<dbReference type="InterPro" id="IPR001789">
    <property type="entry name" value="Sig_transdc_resp-reg_receiver"/>
</dbReference>
<comment type="subcellular location">
    <subcellularLocation>
        <location evidence="1">Cytoplasm</location>
    </subcellularLocation>
</comment>
<dbReference type="Gene3D" id="6.10.250.690">
    <property type="match status" value="1"/>
</dbReference>
<dbReference type="GO" id="GO:0006355">
    <property type="term" value="P:regulation of DNA-templated transcription"/>
    <property type="evidence" value="ECO:0007669"/>
    <property type="project" value="InterPro"/>
</dbReference>
<dbReference type="Proteomes" id="UP000807785">
    <property type="component" value="Unassembled WGS sequence"/>
</dbReference>
<feature type="domain" description="Response regulatory" evidence="10">
    <location>
        <begin position="3"/>
        <end position="116"/>
    </location>
</feature>
<proteinExistence type="predicted"/>
<dbReference type="EMBL" id="JADJEV010000004">
    <property type="protein sequence ID" value="MBK6974432.1"/>
    <property type="molecule type" value="Genomic_DNA"/>
</dbReference>
<accession>A0A9D7EB85</accession>
<dbReference type="GO" id="GO:0032993">
    <property type="term" value="C:protein-DNA complex"/>
    <property type="evidence" value="ECO:0007669"/>
    <property type="project" value="TreeGrafter"/>
</dbReference>
<evidence type="ECO:0000313" key="13">
    <source>
        <dbReference type="Proteomes" id="UP000807785"/>
    </source>
</evidence>
<dbReference type="Pfam" id="PF00486">
    <property type="entry name" value="Trans_reg_C"/>
    <property type="match status" value="1"/>
</dbReference>
<evidence type="ECO:0000256" key="2">
    <source>
        <dbReference type="ARBA" id="ARBA00022490"/>
    </source>
</evidence>
<evidence type="ECO:0000256" key="8">
    <source>
        <dbReference type="PROSITE-ProRule" id="PRU00169"/>
    </source>
</evidence>
<feature type="DNA-binding region" description="OmpR/PhoB-type" evidence="9">
    <location>
        <begin position="129"/>
        <end position="228"/>
    </location>
</feature>
<dbReference type="Gene3D" id="3.40.50.2300">
    <property type="match status" value="1"/>
</dbReference>
<evidence type="ECO:0000256" key="7">
    <source>
        <dbReference type="ARBA" id="ARBA00023163"/>
    </source>
</evidence>
<dbReference type="CDD" id="cd00383">
    <property type="entry name" value="trans_reg_C"/>
    <property type="match status" value="1"/>
</dbReference>
<evidence type="ECO:0000259" key="10">
    <source>
        <dbReference type="PROSITE" id="PS50110"/>
    </source>
</evidence>
<dbReference type="InterPro" id="IPR039420">
    <property type="entry name" value="WalR-like"/>
</dbReference>
<dbReference type="InterPro" id="IPR001867">
    <property type="entry name" value="OmpR/PhoB-type_DNA-bd"/>
</dbReference>
<evidence type="ECO:0000256" key="4">
    <source>
        <dbReference type="ARBA" id="ARBA00023012"/>
    </source>
</evidence>
<evidence type="ECO:0000256" key="5">
    <source>
        <dbReference type="ARBA" id="ARBA00023015"/>
    </source>
</evidence>
<evidence type="ECO:0000313" key="12">
    <source>
        <dbReference type="EMBL" id="MBK6974432.1"/>
    </source>
</evidence>
<feature type="domain" description="OmpR/PhoB-type" evidence="11">
    <location>
        <begin position="129"/>
        <end position="228"/>
    </location>
</feature>
<evidence type="ECO:0000259" key="11">
    <source>
        <dbReference type="PROSITE" id="PS51755"/>
    </source>
</evidence>
<dbReference type="Pfam" id="PF00072">
    <property type="entry name" value="Response_reg"/>
    <property type="match status" value="1"/>
</dbReference>
<evidence type="ECO:0000256" key="3">
    <source>
        <dbReference type="ARBA" id="ARBA00022553"/>
    </source>
</evidence>
<sequence>MTKVLLVDDDVELAAMLKEYLEQEGFEAAAVHDGEAGVRAALSGDYAIAVVDVMMPRVNGVEALRRIRAASRMPVLMLTARGDDVDRIVGLELGADDYVPKPCTPRELVARLRAILRRTQPGGADAPPAEPLAVGALEMWPEKRSANWNGQLVEFTSTEFNLLEVLARNAGRVVSKQELSEQGLGRPLARFDRSVDVHMSSIRHKLGELADGRSTIQTVRGMGYQFIKE</sequence>
<dbReference type="GO" id="GO:0005829">
    <property type="term" value="C:cytosol"/>
    <property type="evidence" value="ECO:0007669"/>
    <property type="project" value="TreeGrafter"/>
</dbReference>
<evidence type="ECO:0000256" key="1">
    <source>
        <dbReference type="ARBA" id="ARBA00004496"/>
    </source>
</evidence>
<dbReference type="SUPFAM" id="SSF46894">
    <property type="entry name" value="C-terminal effector domain of the bipartite response regulators"/>
    <property type="match status" value="1"/>
</dbReference>
<keyword evidence="5" id="KW-0805">Transcription regulation</keyword>
<keyword evidence="2" id="KW-0963">Cytoplasm</keyword>
<organism evidence="12 13">
    <name type="scientific">Candidatus Methylophosphatis roskildensis</name>
    <dbReference type="NCBI Taxonomy" id="2899263"/>
    <lineage>
        <taxon>Bacteria</taxon>
        <taxon>Pseudomonadati</taxon>
        <taxon>Pseudomonadota</taxon>
        <taxon>Betaproteobacteria</taxon>
        <taxon>Nitrosomonadales</taxon>
        <taxon>Sterolibacteriaceae</taxon>
        <taxon>Candidatus Methylophosphatis</taxon>
    </lineage>
</organism>
<dbReference type="InterPro" id="IPR058124">
    <property type="entry name" value="CpxR-like_REC"/>
</dbReference>
<dbReference type="SUPFAM" id="SSF52172">
    <property type="entry name" value="CheY-like"/>
    <property type="match status" value="1"/>
</dbReference>
<reference evidence="12" key="1">
    <citation type="submission" date="2020-10" db="EMBL/GenBank/DDBJ databases">
        <title>Connecting structure to function with the recovery of over 1000 high-quality activated sludge metagenome-assembled genomes encoding full-length rRNA genes using long-read sequencing.</title>
        <authorList>
            <person name="Singleton C.M."/>
            <person name="Petriglieri F."/>
            <person name="Kristensen J.M."/>
            <person name="Kirkegaard R.H."/>
            <person name="Michaelsen T.Y."/>
            <person name="Andersen M.H."/>
            <person name="Karst S.M."/>
            <person name="Dueholm M.S."/>
            <person name="Nielsen P.H."/>
            <person name="Albertsen M."/>
        </authorList>
    </citation>
    <scope>NUCLEOTIDE SEQUENCE</scope>
    <source>
        <strain evidence="12">Bjer_18-Q3-R1-45_BAT3C.347</strain>
    </source>
</reference>
<dbReference type="PROSITE" id="PS50110">
    <property type="entry name" value="RESPONSE_REGULATORY"/>
    <property type="match status" value="1"/>
</dbReference>
<keyword evidence="6 9" id="KW-0238">DNA-binding</keyword>
<dbReference type="CDD" id="cd17623">
    <property type="entry name" value="REC_OmpR_CpxR"/>
    <property type="match status" value="1"/>
</dbReference>
<dbReference type="GO" id="GO:0000976">
    <property type="term" value="F:transcription cis-regulatory region binding"/>
    <property type="evidence" value="ECO:0007669"/>
    <property type="project" value="TreeGrafter"/>
</dbReference>
<dbReference type="Gene3D" id="1.10.10.10">
    <property type="entry name" value="Winged helix-like DNA-binding domain superfamily/Winged helix DNA-binding domain"/>
    <property type="match status" value="1"/>
</dbReference>
<dbReference type="InterPro" id="IPR016032">
    <property type="entry name" value="Sig_transdc_resp-reg_C-effctor"/>
</dbReference>
<dbReference type="GO" id="GO:0000156">
    <property type="term" value="F:phosphorelay response regulator activity"/>
    <property type="evidence" value="ECO:0007669"/>
    <property type="project" value="TreeGrafter"/>
</dbReference>
<dbReference type="InterPro" id="IPR011006">
    <property type="entry name" value="CheY-like_superfamily"/>
</dbReference>
<dbReference type="SMART" id="SM00862">
    <property type="entry name" value="Trans_reg_C"/>
    <property type="match status" value="1"/>
</dbReference>
<dbReference type="FunFam" id="3.40.50.2300:FF:000001">
    <property type="entry name" value="DNA-binding response regulator PhoB"/>
    <property type="match status" value="1"/>
</dbReference>
<dbReference type="SMART" id="SM00448">
    <property type="entry name" value="REC"/>
    <property type="match status" value="1"/>
</dbReference>
<dbReference type="AlphaFoldDB" id="A0A9D7EB85"/>
<evidence type="ECO:0000256" key="6">
    <source>
        <dbReference type="ARBA" id="ARBA00023125"/>
    </source>
</evidence>
<dbReference type="PROSITE" id="PS51755">
    <property type="entry name" value="OMPR_PHOB"/>
    <property type="match status" value="1"/>
</dbReference>
<dbReference type="PANTHER" id="PTHR48111">
    <property type="entry name" value="REGULATOR OF RPOS"/>
    <property type="match status" value="1"/>
</dbReference>
<keyword evidence="7" id="KW-0804">Transcription</keyword>
<protein>
    <submittedName>
        <fullName evidence="12">Response regulator transcription factor</fullName>
    </submittedName>
</protein>
<keyword evidence="4" id="KW-0902">Two-component regulatory system</keyword>
<feature type="modified residue" description="4-aspartylphosphate" evidence="8">
    <location>
        <position position="52"/>
    </location>
</feature>
<keyword evidence="3 8" id="KW-0597">Phosphoprotein</keyword>